<protein>
    <recommendedName>
        <fullName evidence="3">Ribbon-helix-helix protein CopG domain-containing protein</fullName>
    </recommendedName>
</protein>
<dbReference type="STRING" id="1307839.L21SP5_00728"/>
<keyword evidence="2" id="KW-1185">Reference proteome</keyword>
<dbReference type="Proteomes" id="UP000064893">
    <property type="component" value="Chromosome"/>
</dbReference>
<name>A0A0S2HWF9_9BACT</name>
<dbReference type="OrthoDB" id="1095728at2"/>
<dbReference type="AlphaFoldDB" id="A0A0S2HWF9"/>
<reference evidence="1 2" key="1">
    <citation type="submission" date="2015-11" db="EMBL/GenBank/DDBJ databases">
        <title>Description and complete genome sequence of a novel strain predominating in hypersaline microbial mats and representing a new family of the Bacteriodetes phylum.</title>
        <authorList>
            <person name="Spring S."/>
            <person name="Bunk B."/>
            <person name="Sproer C."/>
            <person name="Klenk H.-P."/>
        </authorList>
    </citation>
    <scope>NUCLEOTIDE SEQUENCE [LARGE SCALE GENOMIC DNA]</scope>
    <source>
        <strain evidence="1 2">L21-Spi-D4</strain>
    </source>
</reference>
<accession>A0A0S2HWF9</accession>
<gene>
    <name evidence="1" type="ORF">L21SP5_00728</name>
</gene>
<evidence type="ECO:0008006" key="3">
    <source>
        <dbReference type="Google" id="ProtNLM"/>
    </source>
</evidence>
<dbReference type="EMBL" id="CP013118">
    <property type="protein sequence ID" value="ALO14400.1"/>
    <property type="molecule type" value="Genomic_DNA"/>
</dbReference>
<sequence>MKARDGRRYKRKYRKSILLTDKEISAFEQYCERYKVRNQSQIIREALFKSILQHYDEDYPTLFSKQELARLEQ</sequence>
<evidence type="ECO:0000313" key="1">
    <source>
        <dbReference type="EMBL" id="ALO14400.1"/>
    </source>
</evidence>
<dbReference type="RefSeq" id="WP_057951949.1">
    <property type="nucleotide sequence ID" value="NZ_CP013118.1"/>
</dbReference>
<dbReference type="KEGG" id="blq:L21SP5_00728"/>
<proteinExistence type="predicted"/>
<organism evidence="1 2">
    <name type="scientific">Salinivirga cyanobacteriivorans</name>
    <dbReference type="NCBI Taxonomy" id="1307839"/>
    <lineage>
        <taxon>Bacteria</taxon>
        <taxon>Pseudomonadati</taxon>
        <taxon>Bacteroidota</taxon>
        <taxon>Bacteroidia</taxon>
        <taxon>Bacteroidales</taxon>
        <taxon>Salinivirgaceae</taxon>
        <taxon>Salinivirga</taxon>
    </lineage>
</organism>
<evidence type="ECO:0000313" key="2">
    <source>
        <dbReference type="Proteomes" id="UP000064893"/>
    </source>
</evidence>